<dbReference type="SUPFAM" id="SSF53448">
    <property type="entry name" value="Nucleotide-diphospho-sugar transferases"/>
    <property type="match status" value="1"/>
</dbReference>
<comment type="subcellular location">
    <subcellularLocation>
        <location evidence="1">Endomembrane system</location>
        <topology evidence="1">Multi-pass membrane protein</topology>
    </subcellularLocation>
</comment>
<keyword evidence="7" id="KW-0961">Cell wall biogenesis/degradation</keyword>
<dbReference type="InterPro" id="IPR005150">
    <property type="entry name" value="Cellulose_synth"/>
</dbReference>
<dbReference type="GO" id="GO:0016020">
    <property type="term" value="C:membrane"/>
    <property type="evidence" value="ECO:0007669"/>
    <property type="project" value="InterPro"/>
</dbReference>
<feature type="binding site" evidence="10">
    <location>
        <position position="266"/>
    </location>
    <ligand>
        <name>Mn(2+)</name>
        <dbReference type="ChEBI" id="CHEBI:29035"/>
    </ligand>
</feature>
<evidence type="ECO:0000256" key="2">
    <source>
        <dbReference type="ARBA" id="ARBA00022676"/>
    </source>
</evidence>
<dbReference type="Pfam" id="PF03552">
    <property type="entry name" value="Cellulose_synt"/>
    <property type="match status" value="2"/>
</dbReference>
<evidence type="ECO:0000256" key="7">
    <source>
        <dbReference type="ARBA" id="ARBA00023316"/>
    </source>
</evidence>
<dbReference type="GO" id="GO:0071555">
    <property type="term" value="P:cell wall organization"/>
    <property type="evidence" value="ECO:0007669"/>
    <property type="project" value="UniProtKB-KW"/>
</dbReference>
<evidence type="ECO:0000256" key="8">
    <source>
        <dbReference type="PIRSR" id="PIRSR605150-1"/>
    </source>
</evidence>
<evidence type="ECO:0000313" key="12">
    <source>
        <dbReference type="EMBL" id="KAK4258110.1"/>
    </source>
</evidence>
<feature type="transmembrane region" description="Helical" evidence="11">
    <location>
        <begin position="51"/>
        <end position="71"/>
    </location>
</feature>
<dbReference type="GO" id="GO:0016760">
    <property type="term" value="F:cellulose synthase (UDP-forming) activity"/>
    <property type="evidence" value="ECO:0007669"/>
    <property type="project" value="InterPro"/>
</dbReference>
<evidence type="ECO:0000256" key="10">
    <source>
        <dbReference type="PIRSR" id="PIRSR605150-3"/>
    </source>
</evidence>
<dbReference type="GO" id="GO:0030244">
    <property type="term" value="P:cellulose biosynthetic process"/>
    <property type="evidence" value="ECO:0007669"/>
    <property type="project" value="InterPro"/>
</dbReference>
<accession>A0AAE1JV11</accession>
<evidence type="ECO:0000256" key="9">
    <source>
        <dbReference type="PIRSR" id="PIRSR605150-2"/>
    </source>
</evidence>
<keyword evidence="6 11" id="KW-0472">Membrane</keyword>
<dbReference type="EMBL" id="JAWXYG010000012">
    <property type="protein sequence ID" value="KAK4258110.1"/>
    <property type="molecule type" value="Genomic_DNA"/>
</dbReference>
<keyword evidence="5 11" id="KW-1133">Transmembrane helix</keyword>
<feature type="binding site" evidence="9">
    <location>
        <position position="139"/>
    </location>
    <ligand>
        <name>UDP-alpha-D-glucose</name>
        <dbReference type="ChEBI" id="CHEBI:58885"/>
    </ligand>
</feature>
<dbReference type="GO" id="GO:0012505">
    <property type="term" value="C:endomembrane system"/>
    <property type="evidence" value="ECO:0007669"/>
    <property type="project" value="UniProtKB-SubCell"/>
</dbReference>
<evidence type="ECO:0008006" key="14">
    <source>
        <dbReference type="Google" id="ProtNLM"/>
    </source>
</evidence>
<feature type="transmembrane region" description="Helical" evidence="11">
    <location>
        <begin position="687"/>
        <end position="705"/>
    </location>
</feature>
<protein>
    <recommendedName>
        <fullName evidence="14">Cellulose synthase-like protein G2</fullName>
    </recommendedName>
</protein>
<evidence type="ECO:0000313" key="13">
    <source>
        <dbReference type="Proteomes" id="UP001293593"/>
    </source>
</evidence>
<feature type="transmembrane region" description="Helical" evidence="11">
    <location>
        <begin position="595"/>
        <end position="615"/>
    </location>
</feature>
<feature type="active site" evidence="8">
    <location>
        <position position="449"/>
    </location>
</feature>
<keyword evidence="2" id="KW-0328">Glycosyltransferase</keyword>
<feature type="active site" evidence="8">
    <location>
        <position position="139"/>
    </location>
</feature>
<gene>
    <name evidence="12" type="ORF">QN277_007602</name>
</gene>
<evidence type="ECO:0000256" key="5">
    <source>
        <dbReference type="ARBA" id="ARBA00022989"/>
    </source>
</evidence>
<organism evidence="12 13">
    <name type="scientific">Acacia crassicarpa</name>
    <name type="common">northern wattle</name>
    <dbReference type="NCBI Taxonomy" id="499986"/>
    <lineage>
        <taxon>Eukaryota</taxon>
        <taxon>Viridiplantae</taxon>
        <taxon>Streptophyta</taxon>
        <taxon>Embryophyta</taxon>
        <taxon>Tracheophyta</taxon>
        <taxon>Spermatophyta</taxon>
        <taxon>Magnoliopsida</taxon>
        <taxon>eudicotyledons</taxon>
        <taxon>Gunneridae</taxon>
        <taxon>Pentapetalae</taxon>
        <taxon>rosids</taxon>
        <taxon>fabids</taxon>
        <taxon>Fabales</taxon>
        <taxon>Fabaceae</taxon>
        <taxon>Caesalpinioideae</taxon>
        <taxon>mimosoid clade</taxon>
        <taxon>Acacieae</taxon>
        <taxon>Acacia</taxon>
    </lineage>
</organism>
<feature type="binding site" evidence="10">
    <location>
        <position position="290"/>
    </location>
    <ligand>
        <name>Mn(2+)</name>
        <dbReference type="ChEBI" id="CHEBI:29035"/>
    </ligand>
</feature>
<proteinExistence type="predicted"/>
<evidence type="ECO:0000256" key="11">
    <source>
        <dbReference type="SAM" id="Phobius"/>
    </source>
</evidence>
<keyword evidence="3" id="KW-0808">Transferase</keyword>
<comment type="caution">
    <text evidence="12">The sequence shown here is derived from an EMBL/GenBank/DDBJ whole genome shotgun (WGS) entry which is preliminary data.</text>
</comment>
<feature type="transmembrane region" description="Helical" evidence="11">
    <location>
        <begin position="21"/>
        <end position="39"/>
    </location>
</feature>
<dbReference type="Gene3D" id="3.90.550.10">
    <property type="entry name" value="Spore Coat Polysaccharide Biosynthesis Protein SpsA, Chain A"/>
    <property type="match status" value="2"/>
</dbReference>
<keyword evidence="4 11" id="KW-0812">Transmembrane</keyword>
<dbReference type="InterPro" id="IPR029044">
    <property type="entry name" value="Nucleotide-diphossugar_trans"/>
</dbReference>
<sequence length="743" mass="85010">MEDSLPLNRCHVEKLQAFINRLQTLLHSTSLAFLFYYRASSFFLHETTIPFFPFLLIFFSETILSFIWFLGIGYRWRPVVRTAFPERLPENDDELPPLDVFICTTDPIKEPTEQVMNTVLSAMALDYPPEKLHVYVSDDGGSPLTLGGLKAASRFARWWLPFCRRYRLKTRCPKQYFSEMDDDDDEDIEFIAEKQMIKEKYKAFKADIMSIRRQDDGSVSGISQDHPSMLEVMEANVAEEASDRVKLPVLVYVRREKRTSHAHHFKAGALNVLLRVSGVMSNAPYFLVLDCDMMCNDPSSAKQAMCFHLDPNISPSLAFVQFPQTFRGITTNDIYDSQHRSAYKVLFKGMDGLEGPLLCGTCFYVKRAALWGNYSTFKDNIDLAQLQQQFGSSNEFIKSLYKNYTPYLVDGTTHALLQQDIKLLASCDYETSSKWGQKVGFLYASVVEDVITGFFMHCNGWRSVFYDPPKAQFMGTAATNLNDLLIQGTRWSFGLIKITLSKFCPLIYGPSNMSLLQRFCCAEMTLFPLYCLPICYLATIPQLCLLHGIPLYPKVSDPYVFIFAFIFLSAQCKHLQEVLTTGGSFRKYINEQRMWMIRSTSCHLYGFLTAILNTLNLKKSTFLPTNKEEEDDDKEQTTTLYQMDKFDFRTSHMFLVPMLVFLSINISCFIGGLCRIVVCQGNYFGDMLLQILISAYGVVVNYPIIEGLVLRKDQGRVPLSVVPSFVALFVIIHVGFLLLLRLF</sequence>
<evidence type="ECO:0000256" key="1">
    <source>
        <dbReference type="ARBA" id="ARBA00004127"/>
    </source>
</evidence>
<reference evidence="12" key="1">
    <citation type="submission" date="2023-10" db="EMBL/GenBank/DDBJ databases">
        <title>Chromosome-level genome of the transformable northern wattle, Acacia crassicarpa.</title>
        <authorList>
            <person name="Massaro I."/>
            <person name="Sinha N.R."/>
            <person name="Poethig S."/>
            <person name="Leichty A.R."/>
        </authorList>
    </citation>
    <scope>NUCLEOTIDE SEQUENCE</scope>
    <source>
        <strain evidence="12">Acra3RX</strain>
        <tissue evidence="12">Leaf</tissue>
    </source>
</reference>
<keyword evidence="13" id="KW-1185">Reference proteome</keyword>
<dbReference type="FunFam" id="3.90.550.10:FF:000194">
    <property type="entry name" value="Cellulose synthase-like protein G2 isoform A"/>
    <property type="match status" value="1"/>
</dbReference>
<feature type="binding site" evidence="9">
    <location>
        <position position="109"/>
    </location>
    <ligand>
        <name>UDP-alpha-D-glucose</name>
        <dbReference type="ChEBI" id="CHEBI:58885"/>
    </ligand>
</feature>
<evidence type="ECO:0000256" key="4">
    <source>
        <dbReference type="ARBA" id="ARBA00022692"/>
    </source>
</evidence>
<feature type="binding site" evidence="9">
    <location>
        <position position="110"/>
    </location>
    <ligand>
        <name>UDP-alpha-D-glucose</name>
        <dbReference type="ChEBI" id="CHEBI:58885"/>
    </ligand>
</feature>
<dbReference type="AlphaFoldDB" id="A0AAE1JV11"/>
<feature type="transmembrane region" description="Helical" evidence="11">
    <location>
        <begin position="654"/>
        <end position="678"/>
    </location>
</feature>
<evidence type="ECO:0000256" key="6">
    <source>
        <dbReference type="ARBA" id="ARBA00023136"/>
    </source>
</evidence>
<name>A0AAE1JV11_9FABA</name>
<dbReference type="PANTHER" id="PTHR13301">
    <property type="entry name" value="X-BOX TRANSCRIPTION FACTOR-RELATED"/>
    <property type="match status" value="1"/>
</dbReference>
<feature type="transmembrane region" description="Helical" evidence="11">
    <location>
        <begin position="717"/>
        <end position="740"/>
    </location>
</feature>
<evidence type="ECO:0000256" key="3">
    <source>
        <dbReference type="ARBA" id="ARBA00022679"/>
    </source>
</evidence>
<dbReference type="Proteomes" id="UP001293593">
    <property type="component" value="Unassembled WGS sequence"/>
</dbReference>